<dbReference type="AlphaFoldDB" id="A0A3N4K2I9"/>
<sequence>MTAAECQAAAAHLGLPVLPGNPLVDRRRQIAEYLGAPLLERGTHEVILRFYSVKVRTFRNALFVVTEFICVHAGPLSTLAAGTVPVAAVFWQGSSIEKKVEAIDKKITLVKGELHLIKLDVEVIDEKLGKMNDNLLEFVKAVSTAIKGKPLELDILVAKIEKCKQSNGQGYY</sequence>
<evidence type="ECO:0000313" key="1">
    <source>
        <dbReference type="EMBL" id="RPB04523.1"/>
    </source>
</evidence>
<dbReference type="Proteomes" id="UP000276215">
    <property type="component" value="Unassembled WGS sequence"/>
</dbReference>
<accession>A0A3N4K2I9</accession>
<proteinExistence type="predicted"/>
<dbReference type="EMBL" id="ML120358">
    <property type="protein sequence ID" value="RPB04523.1"/>
    <property type="molecule type" value="Genomic_DNA"/>
</dbReference>
<reference evidence="1 2" key="1">
    <citation type="journal article" date="2018" name="Nat. Ecol. Evol.">
        <title>Pezizomycetes genomes reveal the molecular basis of ectomycorrhizal truffle lifestyle.</title>
        <authorList>
            <person name="Murat C."/>
            <person name="Payen T."/>
            <person name="Noel B."/>
            <person name="Kuo A."/>
            <person name="Morin E."/>
            <person name="Chen J."/>
            <person name="Kohler A."/>
            <person name="Krizsan K."/>
            <person name="Balestrini R."/>
            <person name="Da Silva C."/>
            <person name="Montanini B."/>
            <person name="Hainaut M."/>
            <person name="Levati E."/>
            <person name="Barry K.W."/>
            <person name="Belfiori B."/>
            <person name="Cichocki N."/>
            <person name="Clum A."/>
            <person name="Dockter R.B."/>
            <person name="Fauchery L."/>
            <person name="Guy J."/>
            <person name="Iotti M."/>
            <person name="Le Tacon F."/>
            <person name="Lindquist E.A."/>
            <person name="Lipzen A."/>
            <person name="Malagnac F."/>
            <person name="Mello A."/>
            <person name="Molinier V."/>
            <person name="Miyauchi S."/>
            <person name="Poulain J."/>
            <person name="Riccioni C."/>
            <person name="Rubini A."/>
            <person name="Sitrit Y."/>
            <person name="Splivallo R."/>
            <person name="Traeger S."/>
            <person name="Wang M."/>
            <person name="Zifcakova L."/>
            <person name="Wipf D."/>
            <person name="Zambonelli A."/>
            <person name="Paolocci F."/>
            <person name="Nowrousian M."/>
            <person name="Ottonello S."/>
            <person name="Baldrian P."/>
            <person name="Spatafora J.W."/>
            <person name="Henrissat B."/>
            <person name="Nagy L.G."/>
            <person name="Aury J.M."/>
            <person name="Wincker P."/>
            <person name="Grigoriev I.V."/>
            <person name="Bonfante P."/>
            <person name="Martin F.M."/>
        </authorList>
    </citation>
    <scope>NUCLEOTIDE SEQUENCE [LARGE SCALE GENOMIC DNA]</scope>
    <source>
        <strain evidence="1 2">120613-1</strain>
    </source>
</reference>
<keyword evidence="2" id="KW-1185">Reference proteome</keyword>
<gene>
    <name evidence="1" type="ORF">L873DRAFT_1786308</name>
</gene>
<name>A0A3N4K2I9_9PEZI</name>
<organism evidence="1 2">
    <name type="scientific">Choiromyces venosus 120613-1</name>
    <dbReference type="NCBI Taxonomy" id="1336337"/>
    <lineage>
        <taxon>Eukaryota</taxon>
        <taxon>Fungi</taxon>
        <taxon>Dikarya</taxon>
        <taxon>Ascomycota</taxon>
        <taxon>Pezizomycotina</taxon>
        <taxon>Pezizomycetes</taxon>
        <taxon>Pezizales</taxon>
        <taxon>Tuberaceae</taxon>
        <taxon>Choiromyces</taxon>
    </lineage>
</organism>
<protein>
    <submittedName>
        <fullName evidence="1">Uncharacterized protein</fullName>
    </submittedName>
</protein>
<evidence type="ECO:0000313" key="2">
    <source>
        <dbReference type="Proteomes" id="UP000276215"/>
    </source>
</evidence>